<dbReference type="InterPro" id="IPR036291">
    <property type="entry name" value="NAD(P)-bd_dom_sf"/>
</dbReference>
<dbReference type="PANTHER" id="PTHR43148">
    <property type="entry name" value="GLYCERALDEHYDE-3-PHOSPHATE DEHYDROGENASE 2"/>
    <property type="match status" value="1"/>
</dbReference>
<dbReference type="GO" id="GO:0050661">
    <property type="term" value="F:NADP binding"/>
    <property type="evidence" value="ECO:0007669"/>
    <property type="project" value="InterPro"/>
</dbReference>
<accession>A0A022R9I4</accession>
<evidence type="ECO:0000256" key="4">
    <source>
        <dbReference type="ARBA" id="ARBA00022946"/>
    </source>
</evidence>
<keyword evidence="10" id="KW-0472">Membrane</keyword>
<evidence type="ECO:0000256" key="8">
    <source>
        <dbReference type="RuleBase" id="RU000397"/>
    </source>
</evidence>
<comment type="similarity">
    <text evidence="2 8">Belongs to the glyceraldehyde-3-phosphate dehydrogenase family.</text>
</comment>
<dbReference type="Gene3D" id="3.30.360.10">
    <property type="entry name" value="Dihydrodipicolinate Reductase, domain 2"/>
    <property type="match status" value="1"/>
</dbReference>
<dbReference type="STRING" id="4155.A0A022R9I4"/>
<dbReference type="InterPro" id="IPR020828">
    <property type="entry name" value="GlycerAld_3-P_DH_NAD(P)-bd"/>
</dbReference>
<comment type="catalytic activity">
    <reaction evidence="6">
        <text>D-glyceraldehyde 3-phosphate + phosphate + NADP(+) = (2R)-3-phospho-glyceroyl phosphate + NADPH + H(+)</text>
        <dbReference type="Rhea" id="RHEA:10296"/>
        <dbReference type="ChEBI" id="CHEBI:15378"/>
        <dbReference type="ChEBI" id="CHEBI:43474"/>
        <dbReference type="ChEBI" id="CHEBI:57604"/>
        <dbReference type="ChEBI" id="CHEBI:57783"/>
        <dbReference type="ChEBI" id="CHEBI:58349"/>
        <dbReference type="ChEBI" id="CHEBI:59776"/>
        <dbReference type="EC" id="1.2.1.13"/>
    </reaction>
</comment>
<dbReference type="SUPFAM" id="SSF55347">
    <property type="entry name" value="Glyceraldehyde-3-phosphate dehydrogenase-like, C-terminal domain"/>
    <property type="match status" value="1"/>
</dbReference>
<dbReference type="GO" id="GO:0019253">
    <property type="term" value="P:reductive pentose-phosphate cycle"/>
    <property type="evidence" value="ECO:0007669"/>
    <property type="project" value="UniProtKB-KW"/>
</dbReference>
<evidence type="ECO:0000256" key="7">
    <source>
        <dbReference type="ARBA" id="ARBA00063826"/>
    </source>
</evidence>
<dbReference type="CDD" id="cd05214">
    <property type="entry name" value="GAPDH_I_N"/>
    <property type="match status" value="1"/>
</dbReference>
<dbReference type="Gene3D" id="3.40.50.720">
    <property type="entry name" value="NAD(P)-binding Rossmann-like Domain"/>
    <property type="match status" value="1"/>
</dbReference>
<dbReference type="GO" id="GO:0047100">
    <property type="term" value="F:glyceraldehyde-3-phosphate dehydrogenase (NADP+) (phosphorylating) activity"/>
    <property type="evidence" value="ECO:0007669"/>
    <property type="project" value="UniProtKB-EC"/>
</dbReference>
<protein>
    <recommendedName>
        <fullName evidence="9">Glyceraldehyde-3-phosphate dehydrogenase</fullName>
        <ecNumber evidence="9">1.2.1.-</ecNumber>
    </recommendedName>
</protein>
<keyword evidence="4" id="KW-0809">Transit peptide</keyword>
<evidence type="ECO:0000256" key="3">
    <source>
        <dbReference type="ARBA" id="ARBA00022567"/>
    </source>
</evidence>
<keyword evidence="3" id="KW-0113">Calvin cycle</keyword>
<reference evidence="12 13" key="1">
    <citation type="journal article" date="2013" name="Proc. Natl. Acad. Sci. U.S.A.">
        <title>Fine-scale variation in meiotic recombination in Mimulus inferred from population shotgun sequencing.</title>
        <authorList>
            <person name="Hellsten U."/>
            <person name="Wright K.M."/>
            <person name="Jenkins J."/>
            <person name="Shu S."/>
            <person name="Yuan Y."/>
            <person name="Wessler S.R."/>
            <person name="Schmutz J."/>
            <person name="Willis J.H."/>
            <person name="Rokhsar D.S."/>
        </authorList>
    </citation>
    <scope>NUCLEOTIDE SEQUENCE [LARGE SCALE GENOMIC DNA]</scope>
    <source>
        <strain evidence="13">cv. DUN x IM62</strain>
    </source>
</reference>
<dbReference type="Pfam" id="PF00044">
    <property type="entry name" value="Gp_dh_N"/>
    <property type="match status" value="1"/>
</dbReference>
<dbReference type="PRINTS" id="PR00078">
    <property type="entry name" value="G3PDHDRGNASE"/>
</dbReference>
<evidence type="ECO:0000256" key="2">
    <source>
        <dbReference type="ARBA" id="ARBA00007406"/>
    </source>
</evidence>
<proteinExistence type="inferred from homology"/>
<evidence type="ECO:0000313" key="12">
    <source>
        <dbReference type="EMBL" id="EYU35565.1"/>
    </source>
</evidence>
<evidence type="ECO:0000256" key="6">
    <source>
        <dbReference type="ARBA" id="ARBA00052787"/>
    </source>
</evidence>
<feature type="transmembrane region" description="Helical" evidence="10">
    <location>
        <begin position="49"/>
        <end position="71"/>
    </location>
</feature>
<dbReference type="SUPFAM" id="SSF51735">
    <property type="entry name" value="NAD(P)-binding Rossmann-fold domains"/>
    <property type="match status" value="1"/>
</dbReference>
<dbReference type="FunFam" id="3.30.360.10:FF:000002">
    <property type="entry name" value="Glyceraldehyde-3-phosphate dehydrogenase"/>
    <property type="match status" value="1"/>
</dbReference>
<dbReference type="SMART" id="SM00846">
    <property type="entry name" value="Gp_dh_N"/>
    <property type="match status" value="1"/>
</dbReference>
<dbReference type="FunFam" id="3.40.50.720:FF:000001">
    <property type="entry name" value="Glyceraldehyde-3-phosphate dehydrogenase"/>
    <property type="match status" value="1"/>
</dbReference>
<dbReference type="CDD" id="cd18126">
    <property type="entry name" value="GAPDH_I_C"/>
    <property type="match status" value="1"/>
</dbReference>
<dbReference type="GO" id="GO:0006006">
    <property type="term" value="P:glucose metabolic process"/>
    <property type="evidence" value="ECO:0000318"/>
    <property type="project" value="GO_Central"/>
</dbReference>
<dbReference type="InterPro" id="IPR020831">
    <property type="entry name" value="GlycerAld/Erythrose_P_DH"/>
</dbReference>
<evidence type="ECO:0000256" key="10">
    <source>
        <dbReference type="SAM" id="Phobius"/>
    </source>
</evidence>
<dbReference type="GO" id="GO:0004365">
    <property type="term" value="F:glyceraldehyde-3-phosphate dehydrogenase (NAD+) (phosphorylating) activity"/>
    <property type="evidence" value="ECO:0000318"/>
    <property type="project" value="GO_Central"/>
</dbReference>
<gene>
    <name evidence="12" type="ORF">MIMGU_mgv1a005886mg</name>
</gene>
<organism evidence="12 13">
    <name type="scientific">Erythranthe guttata</name>
    <name type="common">Yellow monkey flower</name>
    <name type="synonym">Mimulus guttatus</name>
    <dbReference type="NCBI Taxonomy" id="4155"/>
    <lineage>
        <taxon>Eukaryota</taxon>
        <taxon>Viridiplantae</taxon>
        <taxon>Streptophyta</taxon>
        <taxon>Embryophyta</taxon>
        <taxon>Tracheophyta</taxon>
        <taxon>Spermatophyta</taxon>
        <taxon>Magnoliopsida</taxon>
        <taxon>eudicotyledons</taxon>
        <taxon>Gunneridae</taxon>
        <taxon>Pentapetalae</taxon>
        <taxon>asterids</taxon>
        <taxon>lamiids</taxon>
        <taxon>Lamiales</taxon>
        <taxon>Phrymaceae</taxon>
        <taxon>Erythranthe</taxon>
    </lineage>
</organism>
<keyword evidence="13" id="KW-1185">Reference proteome</keyword>
<dbReference type="AlphaFoldDB" id="A0A022R9I4"/>
<evidence type="ECO:0000256" key="9">
    <source>
        <dbReference type="RuleBase" id="RU361160"/>
    </source>
</evidence>
<dbReference type="EMBL" id="KI630612">
    <property type="protein sequence ID" value="EYU35565.1"/>
    <property type="molecule type" value="Genomic_DNA"/>
</dbReference>
<comment type="subunit">
    <text evidence="7">Tetramer of either four A chains (GAPDH 2) or two A and two B chains (GAPDH 1).</text>
</comment>
<evidence type="ECO:0000256" key="1">
    <source>
        <dbReference type="ARBA" id="ARBA00005215"/>
    </source>
</evidence>
<dbReference type="InterPro" id="IPR020830">
    <property type="entry name" value="GlycerAld_3-P_DH_AS"/>
</dbReference>
<keyword evidence="5 9" id="KW-0560">Oxidoreductase</keyword>
<comment type="pathway">
    <text evidence="1">Carbohydrate biosynthesis; Calvin cycle.</text>
</comment>
<evidence type="ECO:0000259" key="11">
    <source>
        <dbReference type="SMART" id="SM00846"/>
    </source>
</evidence>
<feature type="domain" description="Glyceraldehyde 3-phosphate dehydrogenase NAD(P) binding" evidence="11">
    <location>
        <begin position="132"/>
        <end position="283"/>
    </location>
</feature>
<dbReference type="InterPro" id="IPR020829">
    <property type="entry name" value="GlycerAld_3-P_DH_cat"/>
</dbReference>
<name>A0A022R9I4_ERYGU</name>
<dbReference type="NCBIfam" id="TIGR01534">
    <property type="entry name" value="GAPDH-I"/>
    <property type="match status" value="1"/>
</dbReference>
<dbReference type="PROSITE" id="PS00071">
    <property type="entry name" value="GAPDH"/>
    <property type="match status" value="1"/>
</dbReference>
<evidence type="ECO:0000313" key="13">
    <source>
        <dbReference type="Proteomes" id="UP000030748"/>
    </source>
</evidence>
<keyword evidence="10" id="KW-1133">Transmembrane helix</keyword>
<dbReference type="eggNOG" id="KOG0657">
    <property type="taxonomic scope" value="Eukaryota"/>
</dbReference>
<sequence length="466" mass="50492">MLTHRNSVTRRSTTIQIEREKLTYDPKSDPFPLQNNQHHKQFLPSLSLLFLYLSHCFFFPPLLNTMAYAALSSLQVGCSKGFSEFSGLRSSSSALPFGKRANSNADFVSFVSFQTSLVGGEKNQKVVVEAKLKVAINGFGRIGRNFLRCWHGRKDSPLDVIAINDTGGVKQAAHLLKYDSTLGIFDAVVKPVGTDAISVDGKIIQVVSDRNPSNLPWGDMGIDLVIEGTGVFVDRDGAGKHIQAGAKKVLITAPGKGDIPTYVVGVNADAYTHADDIISNASCTTNCLAPFVKVLDQKFGIIKGTMTTTHSYTGDQRLLDASHRDLRRARAAALNIVPTSTGAAKAVALVLPQLKGKLNGIALRVPTPNVSVVDLVVQVEKKTFAEEVNAAFREAADNELSGILAVCDEPLVSVDFRCSDVSSTVDSSLTMVMGDDMVKVIAWYDNEWGYSQRVVDLADIVANNWK</sequence>
<dbReference type="Pfam" id="PF02800">
    <property type="entry name" value="Gp_dh_C"/>
    <property type="match status" value="1"/>
</dbReference>
<dbReference type="InterPro" id="IPR006424">
    <property type="entry name" value="Glyceraldehyde-3-P_DH_1"/>
</dbReference>
<dbReference type="EC" id="1.2.1.-" evidence="9"/>
<evidence type="ECO:0000256" key="5">
    <source>
        <dbReference type="ARBA" id="ARBA00023002"/>
    </source>
</evidence>
<dbReference type="GO" id="GO:0051287">
    <property type="term" value="F:NAD binding"/>
    <property type="evidence" value="ECO:0000318"/>
    <property type="project" value="GO_Central"/>
</dbReference>
<dbReference type="Proteomes" id="UP000030748">
    <property type="component" value="Unassembled WGS sequence"/>
</dbReference>
<keyword evidence="10" id="KW-0812">Transmembrane</keyword>